<dbReference type="SUPFAM" id="SSF53335">
    <property type="entry name" value="S-adenosyl-L-methionine-dependent methyltransferases"/>
    <property type="match status" value="1"/>
</dbReference>
<dbReference type="Proteomes" id="UP001153328">
    <property type="component" value="Unassembled WGS sequence"/>
</dbReference>
<reference evidence="2" key="1">
    <citation type="submission" date="2021-06" db="EMBL/GenBank/DDBJ databases">
        <authorList>
            <person name="Arsene-Ploetze F."/>
        </authorList>
    </citation>
    <scope>NUCLEOTIDE SEQUENCE</scope>
    <source>
        <strain evidence="2">SBRY1</strain>
    </source>
</reference>
<dbReference type="InterPro" id="IPR029063">
    <property type="entry name" value="SAM-dependent_MTases_sf"/>
</dbReference>
<dbReference type="AlphaFoldDB" id="A0A9W4GXA1"/>
<protein>
    <submittedName>
        <fullName evidence="2">Uncharacterized protein</fullName>
    </submittedName>
</protein>
<evidence type="ECO:0000256" key="1">
    <source>
        <dbReference type="SAM" id="MobiDB-lite"/>
    </source>
</evidence>
<proteinExistence type="predicted"/>
<dbReference type="EMBL" id="CAJVAX010000001">
    <property type="protein sequence ID" value="CAG7606230.1"/>
    <property type="molecule type" value="Genomic_DNA"/>
</dbReference>
<organism evidence="2 3">
    <name type="scientific">Actinacidiphila bryophytorum</name>
    <dbReference type="NCBI Taxonomy" id="1436133"/>
    <lineage>
        <taxon>Bacteria</taxon>
        <taxon>Bacillati</taxon>
        <taxon>Actinomycetota</taxon>
        <taxon>Actinomycetes</taxon>
        <taxon>Kitasatosporales</taxon>
        <taxon>Streptomycetaceae</taxon>
        <taxon>Actinacidiphila</taxon>
    </lineage>
</organism>
<name>A0A9W4GXA1_9ACTN</name>
<dbReference type="Gene3D" id="3.40.50.150">
    <property type="entry name" value="Vaccinia Virus protein VP39"/>
    <property type="match status" value="1"/>
</dbReference>
<accession>A0A9W4GXA1</accession>
<feature type="region of interest" description="Disordered" evidence="1">
    <location>
        <begin position="1"/>
        <end position="20"/>
    </location>
</feature>
<comment type="caution">
    <text evidence="2">The sequence shown here is derived from an EMBL/GenBank/DDBJ whole genome shotgun (WGS) entry which is preliminary data.</text>
</comment>
<keyword evidence="3" id="KW-1185">Reference proteome</keyword>
<gene>
    <name evidence="2" type="ORF">SBRY_10906</name>
</gene>
<sequence length="311" mass="34055">MHLVNDRPVRAPLGADSPEPVPSYAFDPADPWTQVFQAGLRRAGLRGRRVYEVGVGSGANVLFMLRECDASRVAGSDLDRRLPEVAHSLLARTAPELADRFRPVHGPVNLLDVHEAVTEAAAADVVVACLPQVPDPYDPLYDRFRTAQLRTAAHRGDPGEDHVAHYYPWTAFNDQPFNSVGMGLIEALLTRLKTVAPQAEVVLNLGCRIGKATLVQVLRSYGYRTEELASRIVRQHAGTDISFFAALENAMRGTGYEHDVRCEFYADPQGRTRLSAREATSLLDADPSAPVYHEICVLRGHPQAAATGATR</sequence>
<evidence type="ECO:0000313" key="2">
    <source>
        <dbReference type="EMBL" id="CAG7606230.1"/>
    </source>
</evidence>
<evidence type="ECO:0000313" key="3">
    <source>
        <dbReference type="Proteomes" id="UP001153328"/>
    </source>
</evidence>